<feature type="compositionally biased region" description="Basic and acidic residues" evidence="2">
    <location>
        <begin position="151"/>
        <end position="173"/>
    </location>
</feature>
<feature type="signal peptide" evidence="3">
    <location>
        <begin position="1"/>
        <end position="22"/>
    </location>
</feature>
<feature type="region of interest" description="Disordered" evidence="2">
    <location>
        <begin position="151"/>
        <end position="185"/>
    </location>
</feature>
<keyword evidence="3" id="KW-0732">Signal</keyword>
<evidence type="ECO:0000256" key="2">
    <source>
        <dbReference type="SAM" id="MobiDB-lite"/>
    </source>
</evidence>
<dbReference type="Gene3D" id="3.30.1330.60">
    <property type="entry name" value="OmpA-like domain"/>
    <property type="match status" value="1"/>
</dbReference>
<dbReference type="AlphaFoldDB" id="A0A5C8PLB1"/>
<reference evidence="5 6" key="1">
    <citation type="submission" date="2019-06" db="EMBL/GenBank/DDBJ databases">
        <title>New taxonomy in bacterial strain CC-CFT640, isolated from vineyard.</title>
        <authorList>
            <person name="Lin S.-Y."/>
            <person name="Tsai C.-F."/>
            <person name="Young C.-C."/>
        </authorList>
    </citation>
    <scope>NUCLEOTIDE SEQUENCE [LARGE SCALE GENOMIC DNA]</scope>
    <source>
        <strain evidence="5 6">CC-CFT640</strain>
    </source>
</reference>
<keyword evidence="1" id="KW-0472">Membrane</keyword>
<sequence>MNLRVVLVPILVAMLAGGGAAAQTQPPAAPKPATPPAAAPPAAPKPMPPPGPPPAPVSQLQSEFAVAVGDTVMFPYQSTDLTLRSLKILDNQAKWLIAKPEVKVTLEAYCDDDIEPAKAQEFCLTRGRQVRDYLVKQGVASERISLVAFDDKQAPRSGAKTDSKKGKKDDKNRRTNRRVSTRVSM</sequence>
<evidence type="ECO:0000256" key="1">
    <source>
        <dbReference type="PROSITE-ProRule" id="PRU00473"/>
    </source>
</evidence>
<evidence type="ECO:0000313" key="6">
    <source>
        <dbReference type="Proteomes" id="UP000321638"/>
    </source>
</evidence>
<evidence type="ECO:0000259" key="4">
    <source>
        <dbReference type="PROSITE" id="PS51123"/>
    </source>
</evidence>
<gene>
    <name evidence="5" type="ORF">FHP25_16745</name>
</gene>
<dbReference type="EMBL" id="VDUZ01000018">
    <property type="protein sequence ID" value="TXL74417.1"/>
    <property type="molecule type" value="Genomic_DNA"/>
</dbReference>
<dbReference type="OrthoDB" id="9782229at2"/>
<proteinExistence type="predicted"/>
<feature type="chain" id="PRO_5022861442" description="OmpA-like domain-containing protein" evidence="3">
    <location>
        <begin position="23"/>
        <end position="185"/>
    </location>
</feature>
<dbReference type="Pfam" id="PF00691">
    <property type="entry name" value="OmpA"/>
    <property type="match status" value="1"/>
</dbReference>
<dbReference type="GO" id="GO:0016020">
    <property type="term" value="C:membrane"/>
    <property type="evidence" value="ECO:0007669"/>
    <property type="project" value="UniProtKB-UniRule"/>
</dbReference>
<dbReference type="PROSITE" id="PS51123">
    <property type="entry name" value="OMPA_2"/>
    <property type="match status" value="1"/>
</dbReference>
<dbReference type="Proteomes" id="UP000321638">
    <property type="component" value="Unassembled WGS sequence"/>
</dbReference>
<protein>
    <recommendedName>
        <fullName evidence="4">OmpA-like domain-containing protein</fullName>
    </recommendedName>
</protein>
<evidence type="ECO:0000256" key="3">
    <source>
        <dbReference type="SAM" id="SignalP"/>
    </source>
</evidence>
<feature type="compositionally biased region" description="Basic residues" evidence="2">
    <location>
        <begin position="174"/>
        <end position="185"/>
    </location>
</feature>
<name>A0A5C8PLB1_9HYPH</name>
<feature type="domain" description="OmpA-like" evidence="4">
    <location>
        <begin position="61"/>
        <end position="185"/>
    </location>
</feature>
<feature type="region of interest" description="Disordered" evidence="2">
    <location>
        <begin position="21"/>
        <end position="58"/>
    </location>
</feature>
<evidence type="ECO:0000313" key="5">
    <source>
        <dbReference type="EMBL" id="TXL74417.1"/>
    </source>
</evidence>
<comment type="caution">
    <text evidence="5">The sequence shown here is derived from an EMBL/GenBank/DDBJ whole genome shotgun (WGS) entry which is preliminary data.</text>
</comment>
<feature type="compositionally biased region" description="Pro residues" evidence="2">
    <location>
        <begin position="27"/>
        <end position="56"/>
    </location>
</feature>
<dbReference type="InterPro" id="IPR006665">
    <property type="entry name" value="OmpA-like"/>
</dbReference>
<keyword evidence="6" id="KW-1185">Reference proteome</keyword>
<accession>A0A5C8PLB1</accession>
<dbReference type="InterPro" id="IPR036737">
    <property type="entry name" value="OmpA-like_sf"/>
</dbReference>
<organism evidence="5 6">
    <name type="scientific">Vineibacter terrae</name>
    <dbReference type="NCBI Taxonomy" id="2586908"/>
    <lineage>
        <taxon>Bacteria</taxon>
        <taxon>Pseudomonadati</taxon>
        <taxon>Pseudomonadota</taxon>
        <taxon>Alphaproteobacteria</taxon>
        <taxon>Hyphomicrobiales</taxon>
        <taxon>Vineibacter</taxon>
    </lineage>
</organism>
<dbReference type="SUPFAM" id="SSF103088">
    <property type="entry name" value="OmpA-like"/>
    <property type="match status" value="1"/>
</dbReference>
<dbReference type="RefSeq" id="WP_147848096.1">
    <property type="nucleotide sequence ID" value="NZ_VDUZ01000018.1"/>
</dbReference>